<dbReference type="Pfam" id="PF00733">
    <property type="entry name" value="Asn_synthase"/>
    <property type="match status" value="2"/>
</dbReference>
<dbReference type="EMBL" id="CACSIO010000012">
    <property type="protein sequence ID" value="CAA0108043.1"/>
    <property type="molecule type" value="Genomic_DNA"/>
</dbReference>
<keyword evidence="4 8" id="KW-0547">Nucleotide-binding</keyword>
<feature type="domain" description="Glutamine amidotransferase type-2" evidence="9">
    <location>
        <begin position="2"/>
        <end position="212"/>
    </location>
</feature>
<accession>A0A5S9PT80</accession>
<dbReference type="SUPFAM" id="SSF56235">
    <property type="entry name" value="N-terminal nucleophile aminohydrolases (Ntn hydrolases)"/>
    <property type="match status" value="1"/>
</dbReference>
<dbReference type="PANTHER" id="PTHR43284">
    <property type="entry name" value="ASPARAGINE SYNTHETASE (GLUTAMINE-HYDROLYZING)"/>
    <property type="match status" value="1"/>
</dbReference>
<dbReference type="GO" id="GO:0006529">
    <property type="term" value="P:asparagine biosynthetic process"/>
    <property type="evidence" value="ECO:0007669"/>
    <property type="project" value="InterPro"/>
</dbReference>
<evidence type="ECO:0000259" key="9">
    <source>
        <dbReference type="PROSITE" id="PS51278"/>
    </source>
</evidence>
<keyword evidence="10" id="KW-0436">Ligase</keyword>
<dbReference type="EC" id="6.3.5.4" evidence="3"/>
<dbReference type="Pfam" id="PF13537">
    <property type="entry name" value="GATase_7"/>
    <property type="match status" value="1"/>
</dbReference>
<proteinExistence type="inferred from homology"/>
<dbReference type="PROSITE" id="PS51278">
    <property type="entry name" value="GATASE_TYPE_2"/>
    <property type="match status" value="1"/>
</dbReference>
<dbReference type="GO" id="GO:0005524">
    <property type="term" value="F:ATP binding"/>
    <property type="evidence" value="ECO:0007669"/>
    <property type="project" value="UniProtKB-KW"/>
</dbReference>
<dbReference type="InterPro" id="IPR033738">
    <property type="entry name" value="AsnB_N"/>
</dbReference>
<keyword evidence="5 8" id="KW-0067">ATP-binding</keyword>
<comment type="catalytic activity">
    <reaction evidence="7">
        <text>L-aspartate + L-glutamine + ATP + H2O = L-asparagine + L-glutamate + AMP + diphosphate + H(+)</text>
        <dbReference type="Rhea" id="RHEA:12228"/>
        <dbReference type="ChEBI" id="CHEBI:15377"/>
        <dbReference type="ChEBI" id="CHEBI:15378"/>
        <dbReference type="ChEBI" id="CHEBI:29985"/>
        <dbReference type="ChEBI" id="CHEBI:29991"/>
        <dbReference type="ChEBI" id="CHEBI:30616"/>
        <dbReference type="ChEBI" id="CHEBI:33019"/>
        <dbReference type="ChEBI" id="CHEBI:58048"/>
        <dbReference type="ChEBI" id="CHEBI:58359"/>
        <dbReference type="ChEBI" id="CHEBI:456215"/>
        <dbReference type="EC" id="6.3.5.4"/>
    </reaction>
</comment>
<evidence type="ECO:0000256" key="6">
    <source>
        <dbReference type="ARBA" id="ARBA00022962"/>
    </source>
</evidence>
<dbReference type="InterPro" id="IPR017932">
    <property type="entry name" value="GATase_2_dom"/>
</dbReference>
<evidence type="ECO:0000256" key="4">
    <source>
        <dbReference type="ARBA" id="ARBA00022741"/>
    </source>
</evidence>
<evidence type="ECO:0000256" key="1">
    <source>
        <dbReference type="ARBA" id="ARBA00005187"/>
    </source>
</evidence>
<dbReference type="InterPro" id="IPR001962">
    <property type="entry name" value="Asn_synthase"/>
</dbReference>
<dbReference type="InterPro" id="IPR029055">
    <property type="entry name" value="Ntn_hydrolases_N"/>
</dbReference>
<evidence type="ECO:0000313" key="10">
    <source>
        <dbReference type="EMBL" id="CAA0108043.1"/>
    </source>
</evidence>
<dbReference type="InterPro" id="IPR006426">
    <property type="entry name" value="Asn_synth_AEB"/>
</dbReference>
<evidence type="ECO:0000256" key="7">
    <source>
        <dbReference type="ARBA" id="ARBA00048741"/>
    </source>
</evidence>
<reference evidence="10 11" key="1">
    <citation type="submission" date="2019-11" db="EMBL/GenBank/DDBJ databases">
        <authorList>
            <person name="Holert J."/>
        </authorList>
    </citation>
    <scope>NUCLEOTIDE SEQUENCE [LARGE SCALE GENOMIC DNA]</scope>
    <source>
        <strain evidence="10">SB11_3</strain>
    </source>
</reference>
<comment type="similarity">
    <text evidence="2">Belongs to the asparagine synthetase family.</text>
</comment>
<name>A0A5S9PT80_9GAMM</name>
<evidence type="ECO:0000256" key="2">
    <source>
        <dbReference type="ARBA" id="ARBA00005752"/>
    </source>
</evidence>
<sequence>MSGFGGIVQTGEQRVDLKNVERMMGALRPYGPDNQKTLIRPRVSMLHTLMRITPEDFFERQPLSSAAGHMLCADVRLDNRRELASQLAVHPAQLKMLPDSQLILKAYEKWGEECLNHLLGDFSFALWDARTEKLFAAVDHFGNRPIFYNQQRDCFSFANDIKAILALPWVTNELNEQKLAEFTVLLHADASASVYRDVTRVPGGHYLTVTNQGLDVRRYYALEDNIKDVRFNNPDDYSEALRSLLEQAVTCRLRSAYPIASELSGGLDSSSVACLAAIELAKSGKSLATYTAVPDGKSSGIQKPGWDLDERSVVESLRQWYPNIDLNFMAFGSENSNMFSSLEWGYGAIGFPGRNFAGGWGRELALKARGDGARVLLSGSQGNLTISWAGECFLSELIADRRWLRWGRWASSDLLERRRNMKQILSASFVPFIPDVLWAKYQQYRACGQAPWSAFSLINPQMAKDKRLADRHKELGWGLYRRRYARSRDSRVMAILNGAFCDSRDRLSASRAFNGIERRDPTLDKRVVEFCLGVPEQEYCRDGVPRSLVRRAMYSVLPPEIACRQRRGAQPHEYSSGLYETASDLRINMEKLASSDQVSKYLDIPRMRQLLEQAIDGDLQGGEARRAKLALVRAYSVGGFIRYVEGDND</sequence>
<dbReference type="SUPFAM" id="SSF52402">
    <property type="entry name" value="Adenine nucleotide alpha hydrolases-like"/>
    <property type="match status" value="1"/>
</dbReference>
<dbReference type="Proteomes" id="UP000441399">
    <property type="component" value="Unassembled WGS sequence"/>
</dbReference>
<evidence type="ECO:0000256" key="5">
    <source>
        <dbReference type="ARBA" id="ARBA00022840"/>
    </source>
</evidence>
<evidence type="ECO:0000313" key="11">
    <source>
        <dbReference type="Proteomes" id="UP000441399"/>
    </source>
</evidence>
<evidence type="ECO:0000256" key="3">
    <source>
        <dbReference type="ARBA" id="ARBA00012737"/>
    </source>
</evidence>
<keyword evidence="11" id="KW-1185">Reference proteome</keyword>
<dbReference type="AlphaFoldDB" id="A0A5S9PT80"/>
<evidence type="ECO:0000256" key="8">
    <source>
        <dbReference type="PIRSR" id="PIRSR001589-2"/>
    </source>
</evidence>
<protein>
    <recommendedName>
        <fullName evidence="3">asparagine synthase (glutamine-hydrolyzing)</fullName>
        <ecNumber evidence="3">6.3.5.4</ecNumber>
    </recommendedName>
</protein>
<gene>
    <name evidence="10" type="primary">asnO_1</name>
    <name evidence="10" type="ORF">OPDIPICF_01295</name>
</gene>
<dbReference type="PIRSF" id="PIRSF001589">
    <property type="entry name" value="Asn_synthetase_glu-h"/>
    <property type="match status" value="1"/>
</dbReference>
<dbReference type="Gene3D" id="3.40.50.620">
    <property type="entry name" value="HUPs"/>
    <property type="match status" value="2"/>
</dbReference>
<dbReference type="Gene3D" id="3.60.20.10">
    <property type="entry name" value="Glutamine Phosphoribosylpyrophosphate, subunit 1, domain 1"/>
    <property type="match status" value="1"/>
</dbReference>
<keyword evidence="6" id="KW-0315">Glutamine amidotransferase</keyword>
<dbReference type="GO" id="GO:0004066">
    <property type="term" value="F:asparagine synthase (glutamine-hydrolyzing) activity"/>
    <property type="evidence" value="ECO:0007669"/>
    <property type="project" value="UniProtKB-EC"/>
</dbReference>
<dbReference type="PANTHER" id="PTHR43284:SF1">
    <property type="entry name" value="ASPARAGINE SYNTHETASE"/>
    <property type="match status" value="1"/>
</dbReference>
<dbReference type="InterPro" id="IPR014729">
    <property type="entry name" value="Rossmann-like_a/b/a_fold"/>
</dbReference>
<dbReference type="OrthoDB" id="9763290at2"/>
<feature type="binding site" evidence="8">
    <location>
        <position position="99"/>
    </location>
    <ligand>
        <name>L-glutamine</name>
        <dbReference type="ChEBI" id="CHEBI:58359"/>
    </ligand>
</feature>
<comment type="pathway">
    <text evidence="1">Amino-acid biosynthesis; L-asparagine biosynthesis; L-asparagine from L-aspartate (L-Gln route): step 1/1.</text>
</comment>
<dbReference type="CDD" id="cd00712">
    <property type="entry name" value="AsnB"/>
    <property type="match status" value="1"/>
</dbReference>
<dbReference type="InterPro" id="IPR051786">
    <property type="entry name" value="ASN_synthetase/amidase"/>
</dbReference>
<organism evidence="10 11">
    <name type="scientific">BD1-7 clade bacterium</name>
    <dbReference type="NCBI Taxonomy" id="2029982"/>
    <lineage>
        <taxon>Bacteria</taxon>
        <taxon>Pseudomonadati</taxon>
        <taxon>Pseudomonadota</taxon>
        <taxon>Gammaproteobacteria</taxon>
        <taxon>Cellvibrionales</taxon>
        <taxon>Spongiibacteraceae</taxon>
        <taxon>BD1-7 clade</taxon>
    </lineage>
</organism>